<comment type="catalytic activity">
    <reaction evidence="1">
        <text>Hydrolysis of terminal non-reducing alpha-L-arabinofuranoside residues in alpha-L-arabinosides.</text>
        <dbReference type="EC" id="3.2.1.55"/>
    </reaction>
</comment>
<evidence type="ECO:0000256" key="3">
    <source>
        <dbReference type="ARBA" id="ARBA00011165"/>
    </source>
</evidence>
<organism evidence="10 11">
    <name type="scientific">Persicobacter diffluens</name>
    <dbReference type="NCBI Taxonomy" id="981"/>
    <lineage>
        <taxon>Bacteria</taxon>
        <taxon>Pseudomonadati</taxon>
        <taxon>Bacteroidota</taxon>
        <taxon>Cytophagia</taxon>
        <taxon>Cytophagales</taxon>
        <taxon>Persicobacteraceae</taxon>
        <taxon>Persicobacter</taxon>
    </lineage>
</organism>
<evidence type="ECO:0000256" key="1">
    <source>
        <dbReference type="ARBA" id="ARBA00001462"/>
    </source>
</evidence>
<dbReference type="PANTHER" id="PTHR43576">
    <property type="entry name" value="ALPHA-L-ARABINOFURANOSIDASE C-RELATED"/>
    <property type="match status" value="1"/>
</dbReference>
<feature type="chain" id="PRO_5042819606" description="non-reducing end alpha-L-arabinofuranosidase" evidence="8">
    <location>
        <begin position="21"/>
        <end position="514"/>
    </location>
</feature>
<evidence type="ECO:0000256" key="5">
    <source>
        <dbReference type="ARBA" id="ARBA00022801"/>
    </source>
</evidence>
<protein>
    <recommendedName>
        <fullName evidence="4">non-reducing end alpha-L-arabinofuranosidase</fullName>
        <ecNumber evidence="4">3.2.1.55</ecNumber>
    </recommendedName>
</protein>
<comment type="similarity">
    <text evidence="2">Belongs to the glycosyl hydrolase 51 family.</text>
</comment>
<keyword evidence="8" id="KW-0732">Signal</keyword>
<keyword evidence="5" id="KW-0378">Hydrolase</keyword>
<dbReference type="GO" id="GO:0000272">
    <property type="term" value="P:polysaccharide catabolic process"/>
    <property type="evidence" value="ECO:0007669"/>
    <property type="project" value="TreeGrafter"/>
</dbReference>
<dbReference type="Pfam" id="PF22848">
    <property type="entry name" value="ASD1_dom"/>
    <property type="match status" value="1"/>
</dbReference>
<evidence type="ECO:0000256" key="4">
    <source>
        <dbReference type="ARBA" id="ARBA00012670"/>
    </source>
</evidence>
<dbReference type="InterPro" id="IPR055235">
    <property type="entry name" value="ASD1_cat"/>
</dbReference>
<comment type="caution">
    <text evidence="10">The sequence shown here is derived from an EMBL/GenBank/DDBJ whole genome shotgun (WGS) entry which is preliminary data.</text>
</comment>
<dbReference type="GO" id="GO:0046373">
    <property type="term" value="P:L-arabinose metabolic process"/>
    <property type="evidence" value="ECO:0007669"/>
    <property type="project" value="InterPro"/>
</dbReference>
<comment type="subunit">
    <text evidence="3">Homohexamer; trimer of dimers.</text>
</comment>
<dbReference type="PANTHER" id="PTHR43576:SF2">
    <property type="entry name" value="INTRACELLULAR EXO-ALPHA-L-ARABINOFURANOSIDASE 2"/>
    <property type="match status" value="1"/>
</dbReference>
<evidence type="ECO:0000256" key="6">
    <source>
        <dbReference type="ARBA" id="ARBA00023277"/>
    </source>
</evidence>
<sequence>MKKINLLFIALLFPLFASQAQNRMILHVDEAEETINREIYGHFAEHLGRCIYDGLYVGEDSEIENIKGYRKDIIEALKEMQIPLLRWPGGCFADTYHWKDGIGPRASRPSIVNIHWGGVTEDNSFGTHEFLEFCELINAEPYVNLNVGSGTVQEASEWVEYITSSNQSPMTDLRKQNGRNEPWKVKYFGIGNENWGCGGNMTPEYYADLYRRFASYCGGAEFKIAGGPNVDDYNWTEVMMRKLQNHMFLMQGLSLHYYTIPQDWPPRFSATDFDKADWQETMFQVHRMEELIEKHSTIMDKYDPDKNVGLMVDEWGTWFAPMEGTNPGFLHQQNTLRDALVAGIGLNIFNNHADRVKMANIAQMVNVLQAVILTKGQELVLTPTYHVFKMYAAHQDAKLVPFHLSAEDYTINNQTLPSISTSASVKDGVLNVTMCNSNPDKDIEIEYDVRGASFSQAKGEILTAKSITDYNDFGGKNTVYTTDFKVNKPKNGKVKIKIPAKSVVLVQLSNSKGA</sequence>
<dbReference type="Gene3D" id="3.20.20.80">
    <property type="entry name" value="Glycosidases"/>
    <property type="match status" value="1"/>
</dbReference>
<feature type="domain" description="Alpha-L-arabinofuranosidase C-terminal" evidence="9">
    <location>
        <begin position="313"/>
        <end position="502"/>
    </location>
</feature>
<accession>A0AAN4W3Y4</accession>
<gene>
    <name evidence="10" type="primary">abf2</name>
    <name evidence="10" type="ORF">PEDI_47550</name>
</gene>
<evidence type="ECO:0000259" key="9">
    <source>
        <dbReference type="SMART" id="SM00813"/>
    </source>
</evidence>
<dbReference type="Gene3D" id="2.60.40.1180">
    <property type="entry name" value="Golgi alpha-mannosidase II"/>
    <property type="match status" value="1"/>
</dbReference>
<keyword evidence="6" id="KW-0119">Carbohydrate metabolism</keyword>
<dbReference type="Pfam" id="PF06964">
    <property type="entry name" value="Alpha-L-AF_C"/>
    <property type="match status" value="1"/>
</dbReference>
<dbReference type="RefSeq" id="WP_338239283.1">
    <property type="nucleotide sequence ID" value="NZ_BQKE01000004.1"/>
</dbReference>
<dbReference type="EC" id="3.2.1.55" evidence="4"/>
<reference evidence="10 11" key="1">
    <citation type="submission" date="2021-12" db="EMBL/GenBank/DDBJ databases">
        <title>Genome sequencing of bacteria with rrn-lacking chromosome and rrn-plasmid.</title>
        <authorList>
            <person name="Anda M."/>
            <person name="Iwasaki W."/>
        </authorList>
    </citation>
    <scope>NUCLEOTIDE SEQUENCE [LARGE SCALE GENOMIC DNA]</scope>
    <source>
        <strain evidence="10 11">NBRC 15940</strain>
    </source>
</reference>
<evidence type="ECO:0000313" key="10">
    <source>
        <dbReference type="EMBL" id="GJM64203.1"/>
    </source>
</evidence>
<evidence type="ECO:0000256" key="2">
    <source>
        <dbReference type="ARBA" id="ARBA00007186"/>
    </source>
</evidence>
<evidence type="ECO:0000313" key="11">
    <source>
        <dbReference type="Proteomes" id="UP001310022"/>
    </source>
</evidence>
<keyword evidence="11" id="KW-1185">Reference proteome</keyword>
<keyword evidence="7" id="KW-0326">Glycosidase</keyword>
<dbReference type="InterPro" id="IPR010720">
    <property type="entry name" value="Alpha-L-AF_C"/>
</dbReference>
<dbReference type="SUPFAM" id="SSF51445">
    <property type="entry name" value="(Trans)glycosidases"/>
    <property type="match status" value="1"/>
</dbReference>
<dbReference type="SUPFAM" id="SSF51011">
    <property type="entry name" value="Glycosyl hydrolase domain"/>
    <property type="match status" value="1"/>
</dbReference>
<dbReference type="InterPro" id="IPR017853">
    <property type="entry name" value="GH"/>
</dbReference>
<dbReference type="AlphaFoldDB" id="A0AAN4W3Y4"/>
<feature type="signal peptide" evidence="8">
    <location>
        <begin position="1"/>
        <end position="20"/>
    </location>
</feature>
<dbReference type="GO" id="GO:0046556">
    <property type="term" value="F:alpha-L-arabinofuranosidase activity"/>
    <property type="evidence" value="ECO:0007669"/>
    <property type="project" value="UniProtKB-EC"/>
</dbReference>
<proteinExistence type="inferred from homology"/>
<dbReference type="Proteomes" id="UP001310022">
    <property type="component" value="Unassembled WGS sequence"/>
</dbReference>
<dbReference type="SMART" id="SM00813">
    <property type="entry name" value="Alpha-L-AF_C"/>
    <property type="match status" value="1"/>
</dbReference>
<dbReference type="EMBL" id="BQKE01000004">
    <property type="protein sequence ID" value="GJM64203.1"/>
    <property type="molecule type" value="Genomic_DNA"/>
</dbReference>
<evidence type="ECO:0000256" key="8">
    <source>
        <dbReference type="SAM" id="SignalP"/>
    </source>
</evidence>
<evidence type="ECO:0000256" key="7">
    <source>
        <dbReference type="ARBA" id="ARBA00023295"/>
    </source>
</evidence>
<dbReference type="InterPro" id="IPR013780">
    <property type="entry name" value="Glyco_hydro_b"/>
</dbReference>
<name>A0AAN4W3Y4_9BACT</name>